<sequence length="385" mass="42952">MDVSQSKAKLLPTVTGSASLDHYWQIPVQVFPGELVGRPQGSFIPVRLGTPWMGNAGLQADLSLIDAAGWKQIKIRILESQLKAAQNFSKEKLIAKNVRMAYYSAMLSDEDYHAAVARLEDFKESDRLITLNFEKGITDQIAVNQSISLLEELSDDVSRSQATHQQSLLDLKFWMGFPLADYIQLAGDNIPLAENKPGATFNAALTPDFTSDSLMVERASASLDESRAALYPKLSVVSGYSKLGFGSEASFIMRSKWFSSGYVGLRLSIPVFDMPQMHYRLRKDKQSAVLAIAERDASVSDGNNAFLSAKVAYSRAMQELGSLQRKEVLARDNVRLSSKKLEKGIIDMIELKQLQDELTLTRRRRLIAQLQCIMQMVELEYLQGN</sequence>
<dbReference type="PANTHER" id="PTHR30026">
    <property type="entry name" value="OUTER MEMBRANE PROTEIN TOLC"/>
    <property type="match status" value="1"/>
</dbReference>
<evidence type="ECO:0000313" key="8">
    <source>
        <dbReference type="EMBL" id="GGM90641.1"/>
    </source>
</evidence>
<dbReference type="Pfam" id="PF02321">
    <property type="entry name" value="OEP"/>
    <property type="match status" value="1"/>
</dbReference>
<keyword evidence="7" id="KW-0998">Cell outer membrane</keyword>
<evidence type="ECO:0000256" key="1">
    <source>
        <dbReference type="ARBA" id="ARBA00004442"/>
    </source>
</evidence>
<comment type="subcellular location">
    <subcellularLocation>
        <location evidence="1">Cell outer membrane</location>
    </subcellularLocation>
</comment>
<evidence type="ECO:0000313" key="9">
    <source>
        <dbReference type="Proteomes" id="UP000632339"/>
    </source>
</evidence>
<keyword evidence="5" id="KW-0812">Transmembrane</keyword>
<dbReference type="Gene3D" id="1.20.1600.10">
    <property type="entry name" value="Outer membrane efflux proteins (OEP)"/>
    <property type="match status" value="1"/>
</dbReference>
<evidence type="ECO:0000256" key="2">
    <source>
        <dbReference type="ARBA" id="ARBA00007613"/>
    </source>
</evidence>
<dbReference type="InterPro" id="IPR003423">
    <property type="entry name" value="OMP_efflux"/>
</dbReference>
<keyword evidence="3" id="KW-0813">Transport</keyword>
<protein>
    <recommendedName>
        <fullName evidence="10">Outer membrane protein TolC</fullName>
    </recommendedName>
</protein>
<organism evidence="8 9">
    <name type="scientific">Dyadobacter beijingensis</name>
    <dbReference type="NCBI Taxonomy" id="365489"/>
    <lineage>
        <taxon>Bacteria</taxon>
        <taxon>Pseudomonadati</taxon>
        <taxon>Bacteroidota</taxon>
        <taxon>Cytophagia</taxon>
        <taxon>Cytophagales</taxon>
        <taxon>Spirosomataceae</taxon>
        <taxon>Dyadobacter</taxon>
    </lineage>
</organism>
<keyword evidence="4" id="KW-1134">Transmembrane beta strand</keyword>
<evidence type="ECO:0000256" key="5">
    <source>
        <dbReference type="ARBA" id="ARBA00022692"/>
    </source>
</evidence>
<evidence type="ECO:0000256" key="6">
    <source>
        <dbReference type="ARBA" id="ARBA00023136"/>
    </source>
</evidence>
<dbReference type="SUPFAM" id="SSF56954">
    <property type="entry name" value="Outer membrane efflux proteins (OEP)"/>
    <property type="match status" value="1"/>
</dbReference>
<name>A0ABQ2HSX8_9BACT</name>
<comment type="caution">
    <text evidence="8">The sequence shown here is derived from an EMBL/GenBank/DDBJ whole genome shotgun (WGS) entry which is preliminary data.</text>
</comment>
<gene>
    <name evidence="8" type="ORF">GCM10010967_24640</name>
</gene>
<dbReference type="Proteomes" id="UP000632339">
    <property type="component" value="Unassembled WGS sequence"/>
</dbReference>
<evidence type="ECO:0008006" key="10">
    <source>
        <dbReference type="Google" id="ProtNLM"/>
    </source>
</evidence>
<keyword evidence="9" id="KW-1185">Reference proteome</keyword>
<dbReference type="InterPro" id="IPR051906">
    <property type="entry name" value="TolC-like"/>
</dbReference>
<dbReference type="PANTHER" id="PTHR30026:SF20">
    <property type="entry name" value="OUTER MEMBRANE PROTEIN TOLC"/>
    <property type="match status" value="1"/>
</dbReference>
<comment type="similarity">
    <text evidence="2">Belongs to the outer membrane factor (OMF) (TC 1.B.17) family.</text>
</comment>
<dbReference type="EMBL" id="BMLI01000001">
    <property type="protein sequence ID" value="GGM90641.1"/>
    <property type="molecule type" value="Genomic_DNA"/>
</dbReference>
<reference evidence="9" key="1">
    <citation type="journal article" date="2019" name="Int. J. Syst. Evol. Microbiol.">
        <title>The Global Catalogue of Microorganisms (GCM) 10K type strain sequencing project: providing services to taxonomists for standard genome sequencing and annotation.</title>
        <authorList>
            <consortium name="The Broad Institute Genomics Platform"/>
            <consortium name="The Broad Institute Genome Sequencing Center for Infectious Disease"/>
            <person name="Wu L."/>
            <person name="Ma J."/>
        </authorList>
    </citation>
    <scope>NUCLEOTIDE SEQUENCE [LARGE SCALE GENOMIC DNA]</scope>
    <source>
        <strain evidence="9">CGMCC 1.6375</strain>
    </source>
</reference>
<evidence type="ECO:0000256" key="4">
    <source>
        <dbReference type="ARBA" id="ARBA00022452"/>
    </source>
</evidence>
<evidence type="ECO:0000256" key="3">
    <source>
        <dbReference type="ARBA" id="ARBA00022448"/>
    </source>
</evidence>
<proteinExistence type="inferred from homology"/>
<accession>A0ABQ2HSX8</accession>
<keyword evidence="6" id="KW-0472">Membrane</keyword>
<evidence type="ECO:0000256" key="7">
    <source>
        <dbReference type="ARBA" id="ARBA00023237"/>
    </source>
</evidence>